<protein>
    <submittedName>
        <fullName evidence="2">Uncharacterized protein</fullName>
    </submittedName>
</protein>
<dbReference type="RefSeq" id="WP_124962027.1">
    <property type="nucleotide sequence ID" value="NZ_RQXU01000038.1"/>
</dbReference>
<dbReference type="EMBL" id="RQXU01000038">
    <property type="protein sequence ID" value="RRH80482.1"/>
    <property type="molecule type" value="Genomic_DNA"/>
</dbReference>
<reference evidence="2 3" key="1">
    <citation type="submission" date="2018-11" db="EMBL/GenBank/DDBJ databases">
        <title>The genome of Variovorax sp T529.</title>
        <authorList>
            <person name="Gao J."/>
        </authorList>
    </citation>
    <scope>NUCLEOTIDE SEQUENCE [LARGE SCALE GENOMIC DNA]</scope>
    <source>
        <strain evidence="2 3">T529</strain>
    </source>
</reference>
<name>A0A3P3E464_9BURK</name>
<accession>A0A3P3E464</accession>
<organism evidence="2 3">
    <name type="scientific">Variovorax beijingensis</name>
    <dbReference type="NCBI Taxonomy" id="2496117"/>
    <lineage>
        <taxon>Bacteria</taxon>
        <taxon>Pseudomonadati</taxon>
        <taxon>Pseudomonadota</taxon>
        <taxon>Betaproteobacteria</taxon>
        <taxon>Burkholderiales</taxon>
        <taxon>Comamonadaceae</taxon>
        <taxon>Variovorax</taxon>
    </lineage>
</organism>
<gene>
    <name evidence="2" type="ORF">EH244_30505</name>
</gene>
<feature type="compositionally biased region" description="Basic and acidic residues" evidence="1">
    <location>
        <begin position="22"/>
        <end position="32"/>
    </location>
</feature>
<evidence type="ECO:0000256" key="1">
    <source>
        <dbReference type="SAM" id="MobiDB-lite"/>
    </source>
</evidence>
<evidence type="ECO:0000313" key="3">
    <source>
        <dbReference type="Proteomes" id="UP000271590"/>
    </source>
</evidence>
<dbReference type="AlphaFoldDB" id="A0A3P3E464"/>
<evidence type="ECO:0000313" key="2">
    <source>
        <dbReference type="EMBL" id="RRH80482.1"/>
    </source>
</evidence>
<feature type="region of interest" description="Disordered" evidence="1">
    <location>
        <begin position="1"/>
        <end position="32"/>
    </location>
</feature>
<dbReference type="Proteomes" id="UP000271590">
    <property type="component" value="Unassembled WGS sequence"/>
</dbReference>
<comment type="caution">
    <text evidence="2">The sequence shown here is derived from an EMBL/GenBank/DDBJ whole genome shotgun (WGS) entry which is preliminary data.</text>
</comment>
<proteinExistence type="predicted"/>
<sequence>MLAFGASAAAADPGVTRPPAAAERRVVSHDSQQHDALIAEQRAGRITAAQALKQLKAWLAMPLDHAARQRAVSDAISIAVDEGQFAEAAVLGRKRPAGGMLLRSASLRSAACITIAGMRAGLSCCASSR</sequence>
<feature type="compositionally biased region" description="Low complexity" evidence="1">
    <location>
        <begin position="1"/>
        <end position="11"/>
    </location>
</feature>